<dbReference type="InterPro" id="IPR036452">
    <property type="entry name" value="Ribo_hydro-like"/>
</dbReference>
<dbReference type="InterPro" id="IPR023186">
    <property type="entry name" value="IUNH"/>
</dbReference>
<evidence type="ECO:0000256" key="1">
    <source>
        <dbReference type="ARBA" id="ARBA00022801"/>
    </source>
</evidence>
<evidence type="ECO:0000256" key="2">
    <source>
        <dbReference type="ARBA" id="ARBA00023295"/>
    </source>
</evidence>
<dbReference type="RefSeq" id="WP_342627888.1">
    <property type="nucleotide sequence ID" value="NZ_CP152276.1"/>
</dbReference>
<dbReference type="PANTHER" id="PTHR12304">
    <property type="entry name" value="INOSINE-URIDINE PREFERRING NUCLEOSIDE HYDROLASE"/>
    <property type="match status" value="1"/>
</dbReference>
<evidence type="ECO:0000256" key="3">
    <source>
        <dbReference type="SAM" id="SignalP"/>
    </source>
</evidence>
<sequence length="382" mass="41776">MFQTAPPPDRPRRLPLVLGALLLAATAGAARAEPRKVILDDDGFSLAQWLVIKAPETQVLGVATVSGDVWQKEATANALRGVEIAGRPDIPVVPGATDPLLNSEALTERWESLYGKLVWKGAWMKHWVEPTTQALPPYHGPDVVPDLPLGNPVKQPSAERAADFMIRMVHRYPGQVSIIETGPFTNLALAQRLDPAFAGLAKELVYMGGSLNPRQTRTDAVAAQFAREFVNSPRREFNIRFDPEAASIVLRAPWRHIVMVPADPATDTELTPDLIKRLGAADTPVAHALRTRPAGFPLWDEIATLVWLDPSLIVKKTELFIDANSQFGPGYGDILSWTPGYEPGLGERKNIVVQKVDVPRLEAEMTTLVARPQPPVSGRPLP</sequence>
<dbReference type="Pfam" id="PF01156">
    <property type="entry name" value="IU_nuc_hydro"/>
    <property type="match status" value="1"/>
</dbReference>
<dbReference type="GO" id="GO:0016787">
    <property type="term" value="F:hydrolase activity"/>
    <property type="evidence" value="ECO:0007669"/>
    <property type="project" value="UniProtKB-KW"/>
</dbReference>
<organism evidence="5 6">
    <name type="scientific">Nguyenibacter vanlangensis</name>
    <dbReference type="NCBI Taxonomy" id="1216886"/>
    <lineage>
        <taxon>Bacteria</taxon>
        <taxon>Pseudomonadati</taxon>
        <taxon>Pseudomonadota</taxon>
        <taxon>Alphaproteobacteria</taxon>
        <taxon>Acetobacterales</taxon>
        <taxon>Acetobacteraceae</taxon>
        <taxon>Nguyenibacter</taxon>
    </lineage>
</organism>
<evidence type="ECO:0000313" key="6">
    <source>
        <dbReference type="Proteomes" id="UP001449795"/>
    </source>
</evidence>
<keyword evidence="1 5" id="KW-0378">Hydrolase</keyword>
<feature type="chain" id="PRO_5045742399" evidence="3">
    <location>
        <begin position="33"/>
        <end position="382"/>
    </location>
</feature>
<dbReference type="PANTHER" id="PTHR12304:SF4">
    <property type="entry name" value="URIDINE NUCLEOSIDASE"/>
    <property type="match status" value="1"/>
</dbReference>
<dbReference type="Gene3D" id="3.90.245.10">
    <property type="entry name" value="Ribonucleoside hydrolase-like"/>
    <property type="match status" value="1"/>
</dbReference>
<feature type="domain" description="Inosine/uridine-preferring nucleoside hydrolase" evidence="4">
    <location>
        <begin position="40"/>
        <end position="361"/>
    </location>
</feature>
<keyword evidence="3" id="KW-0732">Signal</keyword>
<name>A0ABZ3D368_9PROT</name>
<protein>
    <submittedName>
        <fullName evidence="5">Nucleoside hydrolase</fullName>
    </submittedName>
</protein>
<accession>A0ABZ3D368</accession>
<proteinExistence type="predicted"/>
<dbReference type="EMBL" id="CP152276">
    <property type="protein sequence ID" value="XAE42085.1"/>
    <property type="molecule type" value="Genomic_DNA"/>
</dbReference>
<keyword evidence="2" id="KW-0326">Glycosidase</keyword>
<dbReference type="SUPFAM" id="SSF53590">
    <property type="entry name" value="Nucleoside hydrolase"/>
    <property type="match status" value="1"/>
</dbReference>
<feature type="signal peptide" evidence="3">
    <location>
        <begin position="1"/>
        <end position="32"/>
    </location>
</feature>
<evidence type="ECO:0000259" key="4">
    <source>
        <dbReference type="Pfam" id="PF01156"/>
    </source>
</evidence>
<dbReference type="InterPro" id="IPR001910">
    <property type="entry name" value="Inosine/uridine_hydrolase_dom"/>
</dbReference>
<evidence type="ECO:0000313" key="5">
    <source>
        <dbReference type="EMBL" id="XAE42085.1"/>
    </source>
</evidence>
<reference evidence="5 6" key="1">
    <citation type="submission" date="2024-04" db="EMBL/GenBank/DDBJ databases">
        <title>Complete genome sequence of Nguyenibacter vanlangesis HBCM-1154, a strain capable of nitrogen fixation, IAA production, and phosphorus solubilization isolated from sugarcane soil.</title>
        <authorList>
            <person name="MY HANH P."/>
        </authorList>
    </citation>
    <scope>NUCLEOTIDE SEQUENCE [LARGE SCALE GENOMIC DNA]</scope>
    <source>
        <strain evidence="5 6">HBCM 1154</strain>
    </source>
</reference>
<keyword evidence="6" id="KW-1185">Reference proteome</keyword>
<gene>
    <name evidence="5" type="ORF">AAC691_17715</name>
</gene>
<dbReference type="Proteomes" id="UP001449795">
    <property type="component" value="Chromosome"/>
</dbReference>